<dbReference type="NCBIfam" id="TIGR01643">
    <property type="entry name" value="YD_repeat_2x"/>
    <property type="match status" value="2"/>
</dbReference>
<evidence type="ECO:0000256" key="1">
    <source>
        <dbReference type="SAM" id="Phobius"/>
    </source>
</evidence>
<feature type="transmembrane region" description="Helical" evidence="1">
    <location>
        <begin position="1366"/>
        <end position="1389"/>
    </location>
</feature>
<keyword evidence="3" id="KW-1185">Reference proteome</keyword>
<feature type="transmembrane region" description="Helical" evidence="1">
    <location>
        <begin position="1396"/>
        <end position="1417"/>
    </location>
</feature>
<name>A0A0J5INU3_9GAMM</name>
<dbReference type="InterPro" id="IPR031325">
    <property type="entry name" value="RHS_repeat"/>
</dbReference>
<proteinExistence type="predicted"/>
<dbReference type="Pfam" id="PF05593">
    <property type="entry name" value="RHS_repeat"/>
    <property type="match status" value="2"/>
</dbReference>
<sequence length="1657" mass="183402">MSDPANFFTQATNFTSAVSSGVDPRTGLFNAHVTLGYLIGNYNHGPSLPLTLSYSPLTTVDIGFGKGFSLGLSIYDSDSHLLVLSTGEQYKVLENNNGVFLQQQKLKNIRFEKDIKNDCYRIIHKSGEVEILTGPNNAYSLKVPVKLLTPAGYALILGWDYSRGQQPRLSSIQDAYDTLLSVRYDGDTKTTVQLLPGQKEGYDTELWFQNGLLGSIHNFSLEGSPLVWQFNYDTMGYNGEWGLWLTRMTAPGGMSQTVRYRNDGQGHHFPDSAHLPPLPFVTLFTQTPGGGQPEIKTTYTYSDNNFIGGYSGVDWDSQQDNLYAILTDYSYWSEESSTCNGQTKICKRTYNNYHLQVEEKTSQNSCTHKTTIEYYAVIGQNFDRQPPQFQLPKTSTTIWEDKTGSRSEITRTVFDDSGNPVSNITLSGKTQAQIREKIEWEYYPATGSGNDCPPDPNGFTRFIKTMTTTPAPSNYTSPLQKTIYRYRQYNNPSSSTIITSVLKTSESHYLGNQLIGQNSYEYVDNKDRNEFGRLKTVSNTHYPNGAMYSAYTEQHDFNFRVEGNQLIQTHTITSSDKLQLTRREARSRFTGRLWSSTNAQNVTSTAAYDKLGRVISSTISQGTSYENIQNYQYEQYQNGVTPFLVTITDSNQNQLRYGLDGAGRKIKLDTKLNAQKSVWQTLQKQDYDELGRERTVTLLDYNELTQSNIESAVTQVSQTNSYDDWGQNNIVSSTDGTQQYNLTDPVALTVTTFNSGKNNNRTGKTVTTYNSDHQPITIALYDKNNVLYSQSAMEWDGWHQLRKQTDELGRVTTYEYDNWGRVTKTTLPDNAVITKKYCDYSPENLPVEIAVNNVVLGTQSFDGLGRLLTTSSGGRTWQYSYDLSTDIYPTTEITPLGQKRQRLYIAALENALASVSTSEISQNFQYNSNGSVNSASEKNANTGNNVLSYQYHPSGRLSNENLDGKPTNYAYTTANRLKTYTHVDGAVQTITPDTFGRITAIADKDMQVTVKYDDLGRLYYWQGIDLKSKKTLSTTVKFDDFGREISRNIKGEEDWSINQYWNKNHQINNKETLLNSVSVRNEIYGYDNRNRLITYSCTGTQAPTDNYGNVIRNQTFSYDVYGNIQTCTSNFADNSTNVTTYVYGNTKDPCQLTSVKHTHPRYPSGLLKYDTSGQLTQDEQNRNLSYDQLGRLFSVKDSNGTKTNYTYDPLNRLKGQGTTSLYYRGNQLINIIESDNSTRLLNTDTGCCAQYKTGKKAGVWLTGTDSMNSVITVENNGDKENYAYAAYGESLSTARGVSVLGFNGERKDTVLNAYQLGNGYRAYSPSLRRFTLPDSLSPFGAGGINAYAYCLGDPINLADPSGHLSWQAWLGIGLGILGLGLAIITGGIAIAAAGGVMAAISAASVTSLAVGALGVASDVTAIVSGALEEASPQASSILGWVSLGTGVIGLGVSVAKAGVKAVGKLDALSERIATIQREGLGGKGAVNAAKRMAQNGNELAESVNNTGVGKGILENTKLKFYGVEKNLAEEAIRNKNAVVTIVRNAEDLDVLSDTSRSHKFIFNEKGTLAIGSISKKVDPKMLSHPVLAKEADGLSVISAGYLFKSGNKISLVNHSGHFRPPFHSLTPVSGYIRREFSLKTETVLAESFKHGILKLFR</sequence>
<organism evidence="2 3">
    <name type="scientific">Xenorhabdus khoisanae</name>
    <dbReference type="NCBI Taxonomy" id="880157"/>
    <lineage>
        <taxon>Bacteria</taxon>
        <taxon>Pseudomonadati</taxon>
        <taxon>Pseudomonadota</taxon>
        <taxon>Gammaproteobacteria</taxon>
        <taxon>Enterobacterales</taxon>
        <taxon>Morganellaceae</taxon>
        <taxon>Xenorhabdus</taxon>
    </lineage>
</organism>
<gene>
    <name evidence="2" type="ORF">AB204_12035</name>
</gene>
<dbReference type="RefSeq" id="WP_047963607.1">
    <property type="nucleotide sequence ID" value="NZ_CAWMBG010000072.1"/>
</dbReference>
<dbReference type="InterPro" id="IPR022385">
    <property type="entry name" value="Rhs_assc_core"/>
</dbReference>
<dbReference type="InterPro" id="IPR006530">
    <property type="entry name" value="YD"/>
</dbReference>
<dbReference type="OrthoDB" id="5862074at2"/>
<dbReference type="PANTHER" id="PTHR32305:SF15">
    <property type="entry name" value="PROTEIN RHSA-RELATED"/>
    <property type="match status" value="1"/>
</dbReference>
<comment type="caution">
    <text evidence="2">The sequence shown here is derived from an EMBL/GenBank/DDBJ whole genome shotgun (WGS) entry which is preliminary data.</text>
</comment>
<dbReference type="PATRIC" id="fig|880157.4.peg.2558"/>
<evidence type="ECO:0000313" key="3">
    <source>
        <dbReference type="Proteomes" id="UP000036277"/>
    </source>
</evidence>
<keyword evidence="1" id="KW-0812">Transmembrane</keyword>
<keyword evidence="1" id="KW-0472">Membrane</keyword>
<dbReference type="STRING" id="880157.AB204_12035"/>
<dbReference type="Proteomes" id="UP000036277">
    <property type="component" value="Unassembled WGS sequence"/>
</dbReference>
<dbReference type="InterPro" id="IPR050708">
    <property type="entry name" value="T6SS_VgrG/RHS"/>
</dbReference>
<dbReference type="Gene3D" id="2.180.10.10">
    <property type="entry name" value="RHS repeat-associated core"/>
    <property type="match status" value="1"/>
</dbReference>
<evidence type="ECO:0000313" key="2">
    <source>
        <dbReference type="EMBL" id="KMJ44880.1"/>
    </source>
</evidence>
<evidence type="ECO:0008006" key="4">
    <source>
        <dbReference type="Google" id="ProtNLM"/>
    </source>
</evidence>
<protein>
    <recommendedName>
        <fullName evidence="4">Type IV secretion protein Rhs</fullName>
    </recommendedName>
</protein>
<feature type="transmembrane region" description="Helical" evidence="1">
    <location>
        <begin position="1437"/>
        <end position="1455"/>
    </location>
</feature>
<dbReference type="PANTHER" id="PTHR32305">
    <property type="match status" value="1"/>
</dbReference>
<dbReference type="NCBIfam" id="TIGR03696">
    <property type="entry name" value="Rhs_assc_core"/>
    <property type="match status" value="1"/>
</dbReference>
<dbReference type="EMBL" id="LFCV01000072">
    <property type="protein sequence ID" value="KMJ44880.1"/>
    <property type="molecule type" value="Genomic_DNA"/>
</dbReference>
<reference evidence="2 3" key="1">
    <citation type="submission" date="2015-06" db="EMBL/GenBank/DDBJ databases">
        <title>Draft Whole-Genome Sequence of the Entomopathogenic Bacterium Xenorhabdus khoisanae.</title>
        <authorList>
            <person name="Naidoo S."/>
            <person name="Featherston J."/>
            <person name="Gray V.M."/>
        </authorList>
    </citation>
    <scope>NUCLEOTIDE SEQUENCE [LARGE SCALE GENOMIC DNA]</scope>
    <source>
        <strain evidence="2 3">MCB</strain>
    </source>
</reference>
<accession>A0A0J5INU3</accession>
<keyword evidence="1" id="KW-1133">Transmembrane helix</keyword>